<dbReference type="Gene3D" id="3.40.50.720">
    <property type="entry name" value="NAD(P)-binding Rossmann-like Domain"/>
    <property type="match status" value="1"/>
</dbReference>
<accession>A0AAD5T0N8</accession>
<dbReference type="GO" id="GO:0005789">
    <property type="term" value="C:endoplasmic reticulum membrane"/>
    <property type="evidence" value="ECO:0007669"/>
    <property type="project" value="TreeGrafter"/>
</dbReference>
<gene>
    <name evidence="2" type="primary">TSC10_2</name>
    <name evidence="2" type="ORF">HK100_012224</name>
</gene>
<sequence length="372" mass="39538">MSTITFVRNVIFTVLAVSVAAAAKVLANFFLSARLNQNALLREVNGKHVLVTGGSKGLGLALARLLVKNGANVTIVARGQKALDEARRELQQLAASNAQAPKILAVSIDLSKYDQVVQEIDIIRGEMGKIDWVIANAGSAAPGFLANQLDLEFEGMIHQNLFSVANLVRALLKSAKQIAEDKHIIPGSRTWPISGLSPAAQSQMPTKIIFVGSVCSALSFLGYSAYGASKFGLRGFADGLRSEFAPLGIAMHVYLPANMDTPGFAVENETKPEITAQIEGTGSTLSADDAASALFAGVLKKRYLVCNDVVGELVRVVANGAVPRPNPITEAFAAPALVLAFAVWSLLSDYEVATYFKTAPKPKKASTQEKQK</sequence>
<proteinExistence type="predicted"/>
<dbReference type="PANTHER" id="PTHR43550:SF3">
    <property type="entry name" value="3-KETODIHYDROSPHINGOSINE REDUCTASE"/>
    <property type="match status" value="1"/>
</dbReference>
<dbReference type="SUPFAM" id="SSF51735">
    <property type="entry name" value="NAD(P)-binding Rossmann-fold domains"/>
    <property type="match status" value="1"/>
</dbReference>
<dbReference type="Pfam" id="PF00106">
    <property type="entry name" value="adh_short"/>
    <property type="match status" value="2"/>
</dbReference>
<dbReference type="PROSITE" id="PS00061">
    <property type="entry name" value="ADH_SHORT"/>
    <property type="match status" value="1"/>
</dbReference>
<dbReference type="PRINTS" id="PR00081">
    <property type="entry name" value="GDHRDH"/>
</dbReference>
<evidence type="ECO:0000256" key="1">
    <source>
        <dbReference type="ARBA" id="ARBA00022857"/>
    </source>
</evidence>
<dbReference type="InterPro" id="IPR002347">
    <property type="entry name" value="SDR_fam"/>
</dbReference>
<dbReference type="GO" id="GO:0006666">
    <property type="term" value="P:3-keto-sphinganine metabolic process"/>
    <property type="evidence" value="ECO:0007669"/>
    <property type="project" value="TreeGrafter"/>
</dbReference>
<comment type="caution">
    <text evidence="2">The sequence shown here is derived from an EMBL/GenBank/DDBJ whole genome shotgun (WGS) entry which is preliminary data.</text>
</comment>
<dbReference type="InterPro" id="IPR036291">
    <property type="entry name" value="NAD(P)-bd_dom_sf"/>
</dbReference>
<keyword evidence="3" id="KW-1185">Reference proteome</keyword>
<dbReference type="InterPro" id="IPR020904">
    <property type="entry name" value="Sc_DH/Rdtase_CS"/>
</dbReference>
<dbReference type="Proteomes" id="UP001211907">
    <property type="component" value="Unassembled WGS sequence"/>
</dbReference>
<keyword evidence="1" id="KW-0521">NADP</keyword>
<name>A0AAD5T0N8_9FUNG</name>
<dbReference type="AlphaFoldDB" id="A0AAD5T0N8"/>
<reference evidence="2" key="1">
    <citation type="submission" date="2020-05" db="EMBL/GenBank/DDBJ databases">
        <title>Phylogenomic resolution of chytrid fungi.</title>
        <authorList>
            <person name="Stajich J.E."/>
            <person name="Amses K."/>
            <person name="Simmons R."/>
            <person name="Seto K."/>
            <person name="Myers J."/>
            <person name="Bonds A."/>
            <person name="Quandt C.A."/>
            <person name="Barry K."/>
            <person name="Liu P."/>
            <person name="Grigoriev I."/>
            <person name="Longcore J.E."/>
            <person name="James T.Y."/>
        </authorList>
    </citation>
    <scope>NUCLEOTIDE SEQUENCE</scope>
    <source>
        <strain evidence="2">JEL0513</strain>
    </source>
</reference>
<evidence type="ECO:0000313" key="2">
    <source>
        <dbReference type="EMBL" id="KAJ3121820.1"/>
    </source>
</evidence>
<protein>
    <submittedName>
        <fullName evidence="2">3-dehydrosphinganine reductase</fullName>
    </submittedName>
</protein>
<organism evidence="2 3">
    <name type="scientific">Physocladia obscura</name>
    <dbReference type="NCBI Taxonomy" id="109957"/>
    <lineage>
        <taxon>Eukaryota</taxon>
        <taxon>Fungi</taxon>
        <taxon>Fungi incertae sedis</taxon>
        <taxon>Chytridiomycota</taxon>
        <taxon>Chytridiomycota incertae sedis</taxon>
        <taxon>Chytridiomycetes</taxon>
        <taxon>Chytridiales</taxon>
        <taxon>Chytriomycetaceae</taxon>
        <taxon>Physocladia</taxon>
    </lineage>
</organism>
<dbReference type="GO" id="GO:0047560">
    <property type="term" value="F:3-dehydrosphinganine reductase activity"/>
    <property type="evidence" value="ECO:0007669"/>
    <property type="project" value="TreeGrafter"/>
</dbReference>
<dbReference type="GO" id="GO:0030148">
    <property type="term" value="P:sphingolipid biosynthetic process"/>
    <property type="evidence" value="ECO:0007669"/>
    <property type="project" value="TreeGrafter"/>
</dbReference>
<dbReference type="EMBL" id="JADGJH010000852">
    <property type="protein sequence ID" value="KAJ3121820.1"/>
    <property type="molecule type" value="Genomic_DNA"/>
</dbReference>
<dbReference type="PANTHER" id="PTHR43550">
    <property type="entry name" value="3-KETODIHYDROSPHINGOSINE REDUCTASE"/>
    <property type="match status" value="1"/>
</dbReference>
<evidence type="ECO:0000313" key="3">
    <source>
        <dbReference type="Proteomes" id="UP001211907"/>
    </source>
</evidence>